<name>A0A1G6X6X3_9PSEU</name>
<evidence type="ECO:0000313" key="6">
    <source>
        <dbReference type="Proteomes" id="UP000199501"/>
    </source>
</evidence>
<keyword evidence="6" id="KW-1185">Reference proteome</keyword>
<dbReference type="STRING" id="1271860.SAMN05216174_116101"/>
<evidence type="ECO:0000256" key="2">
    <source>
        <dbReference type="ARBA" id="ARBA00022679"/>
    </source>
</evidence>
<keyword evidence="1" id="KW-0328">Glycosyltransferase</keyword>
<dbReference type="Proteomes" id="UP000199501">
    <property type="component" value="Unassembled WGS sequence"/>
</dbReference>
<dbReference type="PANTHER" id="PTHR45947:SF3">
    <property type="entry name" value="SULFOQUINOVOSYL TRANSFERASE SQD2"/>
    <property type="match status" value="1"/>
</dbReference>
<dbReference type="Pfam" id="PF00534">
    <property type="entry name" value="Glycos_transf_1"/>
    <property type="match status" value="1"/>
</dbReference>
<dbReference type="GO" id="GO:1901137">
    <property type="term" value="P:carbohydrate derivative biosynthetic process"/>
    <property type="evidence" value="ECO:0007669"/>
    <property type="project" value="UniProtKB-ARBA"/>
</dbReference>
<dbReference type="OrthoDB" id="9802525at2"/>
<sequence length="372" mass="39212">MQILHVTDCYAPRLGGIEVQVSDLVAAQRAAGHRVEVATATIGDDLHGVHRLGARMPFALPVHPRGGGRLAELLALRRPDVVHVHVGAVSPFAWTGLRAALRAGLAVVVTVHSMWDPATHGIYTALKMAFDWPKWGVVATAVSTAAAASVQAVAGLAMPVHVVPNGLDVAGWRPAVRPDGDADGVHVVAVGRLAPRKQPVRLLRILLAARALVPAAVPIRATIVGDGPARGAMDRFAAANGMTSWVSMPGRRTREQVAQVLATGDVFVAPAPRESFGIAALEARAVGLPIVARARSGVGDFVRHGVEGLLADTFEDMITAVTRLITDHRLRQSIARHNHAVPPAVGAWPSVLDHLERCYRQAQGQPSVVSSG</sequence>
<dbReference type="Gene3D" id="3.40.50.2000">
    <property type="entry name" value="Glycogen Phosphorylase B"/>
    <property type="match status" value="2"/>
</dbReference>
<dbReference type="EMBL" id="FMZZ01000016">
    <property type="protein sequence ID" value="SDD73017.1"/>
    <property type="molecule type" value="Genomic_DNA"/>
</dbReference>
<feature type="domain" description="Glycosyltransferase subfamily 4-like N-terminal" evidence="4">
    <location>
        <begin position="15"/>
        <end position="169"/>
    </location>
</feature>
<proteinExistence type="predicted"/>
<dbReference type="AlphaFoldDB" id="A0A1G6X6X3"/>
<dbReference type="PANTHER" id="PTHR45947">
    <property type="entry name" value="SULFOQUINOVOSYL TRANSFERASE SQD2"/>
    <property type="match status" value="1"/>
</dbReference>
<evidence type="ECO:0000259" key="3">
    <source>
        <dbReference type="Pfam" id="PF00534"/>
    </source>
</evidence>
<feature type="domain" description="Glycosyl transferase family 1" evidence="3">
    <location>
        <begin position="187"/>
        <end position="335"/>
    </location>
</feature>
<organism evidence="5 6">
    <name type="scientific">Actinokineospora iranica</name>
    <dbReference type="NCBI Taxonomy" id="1271860"/>
    <lineage>
        <taxon>Bacteria</taxon>
        <taxon>Bacillati</taxon>
        <taxon>Actinomycetota</taxon>
        <taxon>Actinomycetes</taxon>
        <taxon>Pseudonocardiales</taxon>
        <taxon>Pseudonocardiaceae</taxon>
        <taxon>Actinokineospora</taxon>
    </lineage>
</organism>
<reference evidence="6" key="1">
    <citation type="submission" date="2016-10" db="EMBL/GenBank/DDBJ databases">
        <authorList>
            <person name="Varghese N."/>
            <person name="Submissions S."/>
        </authorList>
    </citation>
    <scope>NUCLEOTIDE SEQUENCE [LARGE SCALE GENOMIC DNA]</scope>
    <source>
        <strain evidence="6">IBRC-M 10403</strain>
    </source>
</reference>
<gene>
    <name evidence="5" type="ORF">SAMN05216174_116101</name>
</gene>
<dbReference type="RefSeq" id="WP_091455962.1">
    <property type="nucleotide sequence ID" value="NZ_FMZZ01000016.1"/>
</dbReference>
<evidence type="ECO:0000256" key="1">
    <source>
        <dbReference type="ARBA" id="ARBA00022676"/>
    </source>
</evidence>
<dbReference type="InterPro" id="IPR050194">
    <property type="entry name" value="Glycosyltransferase_grp1"/>
</dbReference>
<dbReference type="SUPFAM" id="SSF53756">
    <property type="entry name" value="UDP-Glycosyltransferase/glycogen phosphorylase"/>
    <property type="match status" value="1"/>
</dbReference>
<keyword evidence="2 5" id="KW-0808">Transferase</keyword>
<dbReference type="CDD" id="cd03801">
    <property type="entry name" value="GT4_PimA-like"/>
    <property type="match status" value="1"/>
</dbReference>
<accession>A0A1G6X6X3</accession>
<evidence type="ECO:0000313" key="5">
    <source>
        <dbReference type="EMBL" id="SDD73017.1"/>
    </source>
</evidence>
<dbReference type="GO" id="GO:0016758">
    <property type="term" value="F:hexosyltransferase activity"/>
    <property type="evidence" value="ECO:0007669"/>
    <property type="project" value="TreeGrafter"/>
</dbReference>
<dbReference type="Pfam" id="PF13439">
    <property type="entry name" value="Glyco_transf_4"/>
    <property type="match status" value="1"/>
</dbReference>
<dbReference type="InterPro" id="IPR028098">
    <property type="entry name" value="Glyco_trans_4-like_N"/>
</dbReference>
<dbReference type="InterPro" id="IPR001296">
    <property type="entry name" value="Glyco_trans_1"/>
</dbReference>
<protein>
    <submittedName>
        <fullName evidence="5">Glycosyltransferase involved in cell wall bisynthesis</fullName>
    </submittedName>
</protein>
<evidence type="ECO:0000259" key="4">
    <source>
        <dbReference type="Pfam" id="PF13439"/>
    </source>
</evidence>